<evidence type="ECO:0000259" key="2">
    <source>
        <dbReference type="Pfam" id="PF12776"/>
    </source>
</evidence>
<dbReference type="InterPro" id="IPR024752">
    <property type="entry name" value="Myb/SANT-like_dom"/>
</dbReference>
<evidence type="ECO:0000313" key="4">
    <source>
        <dbReference type="Proteomes" id="UP000266643"/>
    </source>
</evidence>
<organism evidence="3 4">
    <name type="scientific">Aphanomyces astaci</name>
    <name type="common">Crayfish plague agent</name>
    <dbReference type="NCBI Taxonomy" id="112090"/>
    <lineage>
        <taxon>Eukaryota</taxon>
        <taxon>Sar</taxon>
        <taxon>Stramenopiles</taxon>
        <taxon>Oomycota</taxon>
        <taxon>Saprolegniomycetes</taxon>
        <taxon>Saprolegniales</taxon>
        <taxon>Verrucalvaceae</taxon>
        <taxon>Aphanomyces</taxon>
    </lineage>
</organism>
<dbReference type="EMBL" id="QUTD01007951">
    <property type="protein sequence ID" value="RHY48137.1"/>
    <property type="molecule type" value="Genomic_DNA"/>
</dbReference>
<name>A0A397CLC9_APHAT</name>
<feature type="domain" description="Myb/SANT-like" evidence="2">
    <location>
        <begin position="7"/>
        <end position="101"/>
    </location>
</feature>
<dbReference type="Pfam" id="PF12776">
    <property type="entry name" value="Myb_DNA-bind_3"/>
    <property type="match status" value="1"/>
</dbReference>
<feature type="region of interest" description="Disordered" evidence="1">
    <location>
        <begin position="143"/>
        <end position="205"/>
    </location>
</feature>
<evidence type="ECO:0000256" key="1">
    <source>
        <dbReference type="SAM" id="MobiDB-lite"/>
    </source>
</evidence>
<proteinExistence type="predicted"/>
<dbReference type="VEuPathDB" id="FungiDB:H257_01895"/>
<protein>
    <recommendedName>
        <fullName evidence="2">Myb/SANT-like domain-containing protein</fullName>
    </recommendedName>
</protein>
<dbReference type="PANTHER" id="PTHR46929">
    <property type="entry name" value="EXPRESSED PROTEIN"/>
    <property type="match status" value="1"/>
</dbReference>
<accession>A0A397CLC9</accession>
<dbReference type="Proteomes" id="UP000266643">
    <property type="component" value="Unassembled WGS sequence"/>
</dbReference>
<dbReference type="PANTHER" id="PTHR46929:SF3">
    <property type="entry name" value="MYB_SANT-LIKE DOMAIN-CONTAINING PROTEIN"/>
    <property type="match status" value="1"/>
</dbReference>
<evidence type="ECO:0000313" key="3">
    <source>
        <dbReference type="EMBL" id="RHY48137.1"/>
    </source>
</evidence>
<gene>
    <name evidence="3" type="ORF">DYB30_007107</name>
</gene>
<sequence>MDDTRASWNDEKDATWLTEMIHQAHVLGKSAHSGFKREAWLATLAKLNATHKLKYNVQQLKARHAELKKQYSVACQMVKTSGIGFEAVTCRFVCTEGSWTHFLRDKPKKWALCETKRFPQYPLCQALYDGTLATGEFASSSTQAANHRHHHADDSSDDFCVDPPSFVMPSKEEKEEDDTSNASDDNNRGRRSAQTPNQRPAKRVRQSLASVMVAEMRAFRENGKEELDVMKKGLGAIEEENKATSPVEAAMDALHDEFEYLLGAADLSFAYEVLENPAKAAQFVRMRAEAREVWLRRHIQTKAREHKRIFGGGQE</sequence>
<comment type="caution">
    <text evidence="3">The sequence shown here is derived from an EMBL/GenBank/DDBJ whole genome shotgun (WGS) entry which is preliminary data.</text>
</comment>
<reference evidence="3 4" key="1">
    <citation type="submission" date="2018-08" db="EMBL/GenBank/DDBJ databases">
        <title>Aphanomyces genome sequencing and annotation.</title>
        <authorList>
            <person name="Minardi D."/>
            <person name="Oidtmann B."/>
            <person name="Van Der Giezen M."/>
            <person name="Studholme D.J."/>
        </authorList>
    </citation>
    <scope>NUCLEOTIDE SEQUENCE [LARGE SCALE GENOMIC DNA]</scope>
    <source>
        <strain evidence="3 4">D2</strain>
    </source>
</reference>
<dbReference type="AlphaFoldDB" id="A0A397CLC9"/>